<dbReference type="EMBL" id="QFRA01000006">
    <property type="protein sequence ID" value="PZR05440.1"/>
    <property type="molecule type" value="Genomic_DNA"/>
</dbReference>
<dbReference type="InterPro" id="IPR029432">
    <property type="entry name" value="Gp28/Gp37-like_dom"/>
</dbReference>
<evidence type="ECO:0000259" key="2">
    <source>
        <dbReference type="Pfam" id="PF14594"/>
    </source>
</evidence>
<dbReference type="Pfam" id="PF14594">
    <property type="entry name" value="Sipho_Gp37"/>
    <property type="match status" value="1"/>
</dbReference>
<name>A0A2W5SRV8_9CORY</name>
<gene>
    <name evidence="3" type="ORF">DI525_03925</name>
</gene>
<evidence type="ECO:0000313" key="3">
    <source>
        <dbReference type="EMBL" id="PZR05440.1"/>
    </source>
</evidence>
<reference evidence="3 4" key="1">
    <citation type="submission" date="2017-08" db="EMBL/GenBank/DDBJ databases">
        <title>Infants hospitalized years apart are colonized by the same room-sourced microbial strains.</title>
        <authorList>
            <person name="Brooks B."/>
            <person name="Olm M.R."/>
            <person name="Firek B.A."/>
            <person name="Baker R."/>
            <person name="Thomas B.C."/>
            <person name="Morowitz M.J."/>
            <person name="Banfield J.F."/>
        </authorList>
    </citation>
    <scope>NUCLEOTIDE SEQUENCE [LARGE SCALE GENOMIC DNA]</scope>
    <source>
        <strain evidence="3">S2_003_000_R1_3</strain>
    </source>
</reference>
<evidence type="ECO:0000313" key="4">
    <source>
        <dbReference type="Proteomes" id="UP000249432"/>
    </source>
</evidence>
<comment type="caution">
    <text evidence="3">The sequence shown here is derived from an EMBL/GenBank/DDBJ whole genome shotgun (WGS) entry which is preliminary data.</text>
</comment>
<dbReference type="AlphaFoldDB" id="A0A2W5SRV8"/>
<accession>A0A2W5SRV8</accession>
<proteinExistence type="predicted"/>
<organism evidence="3 4">
    <name type="scientific">Corynebacterium kroppenstedtii</name>
    <dbReference type="NCBI Taxonomy" id="161879"/>
    <lineage>
        <taxon>Bacteria</taxon>
        <taxon>Bacillati</taxon>
        <taxon>Actinomycetota</taxon>
        <taxon>Actinomycetes</taxon>
        <taxon>Mycobacteriales</taxon>
        <taxon>Corynebacteriaceae</taxon>
        <taxon>Corynebacterium</taxon>
    </lineage>
</organism>
<dbReference type="RefSeq" id="WP_303734487.1">
    <property type="nucleotide sequence ID" value="NZ_CAKZHK010000008.1"/>
</dbReference>
<evidence type="ECO:0000256" key="1">
    <source>
        <dbReference type="SAM" id="MobiDB-lite"/>
    </source>
</evidence>
<protein>
    <recommendedName>
        <fullName evidence="2">Gp28/Gp37-like domain-containing protein</fullName>
    </recommendedName>
</protein>
<feature type="region of interest" description="Disordered" evidence="1">
    <location>
        <begin position="39"/>
        <end position="60"/>
    </location>
</feature>
<sequence>MNIQLLDYRGQTWHLAGDDEGAEGVTLGKISNTVGAISNRKDKDHSRFRPPSPDIGELDPIEPTLTVQVATTPELTVETVIRRFLNGLDFFKPAKLIVTESRQPSLCLFVHLSQPVGLPEDTTALDNTTMEVELTAKDGCWFGPQRSGTGIVAVENTGDIPLWPTVRWHGMAARFTEDRNGLIVLPPALGRSGLTYYTDPATGGLVTDNQGYPNNTAWATMRGVAWSRPVMPGDGTTVECHHCQVLWRNRYLSPWAQSGGSFPMQEHQVMHMAAIGQRRRDDHTPFVYLTDKYLTPQVVVTGYTSLKASDKVNDAGAFTLEVPANHPMVDVLIPPLAFDGDPNSALRKLTDIQQFLVVEYGHARYTYFVDTIVDHAQRTNPTVEISGASIYEMTDYLVMESNPMSIKALQPKYMDVRAGDSLRVIKTFILMNLRRLYQFDLLPDPDPWSPVAWRDYADWPIMVNSLHRSVDTPWTVLAARFDSLADLTKETLEAAGLRLTITLWMPWDRQPFPTHTRLWKPTFIIDVVPVTGDSSVAGHIREGVKNIKRRWDPEDNVSTVGMSSRSNPDGYKPWVTLRPDHIDYATSDVTITRSQYADVTVGGKSPGAVNQLLKRAAASFVGGAIAGAKTAWPGHDKQLDDLQSKLGKAGETLTEDKLLAFSHHQATRRAHYLGPYRRRELVASGEGFTVEGEQQAFEALAKGKGGLSAAFKIADGCPYTLGYEVNVGDQIGVEWREMVLSTWVDEATLTCTDGRPPEVELAVGEARARRFALQQLNVNQKHISSVTKRLKTLIG</sequence>
<dbReference type="Proteomes" id="UP000249432">
    <property type="component" value="Unassembled WGS sequence"/>
</dbReference>
<feature type="domain" description="Gp28/Gp37-like" evidence="2">
    <location>
        <begin position="287"/>
        <end position="764"/>
    </location>
</feature>